<proteinExistence type="predicted"/>
<keyword evidence="2" id="KW-1185">Reference proteome</keyword>
<dbReference type="Proteomes" id="UP001595926">
    <property type="component" value="Unassembled WGS sequence"/>
</dbReference>
<accession>A0ABV9TCW2</accession>
<organism evidence="1 2">
    <name type="scientific">Pseudofrancisella aestuarii</name>
    <dbReference type="NCBI Taxonomy" id="2670347"/>
    <lineage>
        <taxon>Bacteria</taxon>
        <taxon>Pseudomonadati</taxon>
        <taxon>Pseudomonadota</taxon>
        <taxon>Gammaproteobacteria</taxon>
        <taxon>Thiotrichales</taxon>
        <taxon>Francisellaceae</taxon>
        <taxon>Pseudofrancisella</taxon>
    </lineage>
</organism>
<evidence type="ECO:0000313" key="2">
    <source>
        <dbReference type="Proteomes" id="UP001595926"/>
    </source>
</evidence>
<gene>
    <name evidence="1" type="ORF">ACFPDQ_05100</name>
</gene>
<reference evidence="2" key="1">
    <citation type="journal article" date="2019" name="Int. J. Syst. Evol. Microbiol.">
        <title>The Global Catalogue of Microorganisms (GCM) 10K type strain sequencing project: providing services to taxonomists for standard genome sequencing and annotation.</title>
        <authorList>
            <consortium name="The Broad Institute Genomics Platform"/>
            <consortium name="The Broad Institute Genome Sequencing Center for Infectious Disease"/>
            <person name="Wu L."/>
            <person name="Ma J."/>
        </authorList>
    </citation>
    <scope>NUCLEOTIDE SEQUENCE [LARGE SCALE GENOMIC DNA]</scope>
    <source>
        <strain evidence="2">CGMCC 1.13718</strain>
    </source>
</reference>
<protein>
    <submittedName>
        <fullName evidence="1">Uncharacterized protein</fullName>
    </submittedName>
</protein>
<dbReference type="EMBL" id="JBHSJH010000002">
    <property type="protein sequence ID" value="MFC4892423.1"/>
    <property type="molecule type" value="Genomic_DNA"/>
</dbReference>
<dbReference type="RefSeq" id="WP_119329818.1">
    <property type="nucleotide sequence ID" value="NZ_JBHSJH010000002.1"/>
</dbReference>
<sequence length="349" mass="39423">MLLQKKLIALIIIIISIGLSLETIIASHHSEASPVDMVKNEENNPLGHDPYAEVLITADECSNYQVLINDYPIYSDNNTSGTIIPINPYISNGTNTLAIAAKTGEYREDKICKVSVVLQVKSASKKDSEALEITKLVFNGYPTESIKESSGMELLGFNGTSFVKDKDGYILVSRPRFQNGDYYYGYNSETKKREHMEGTRISQNIRLPIDLRDWKWLHHASKIENNDETKKEIMAIYEEIWTDIRREDWDKLEKIFAAKDRKLSKVLYTKINTAKDIKDEIAKGNYVKSLSADTIKNDVFISVYGEGYVAEATFANGDNILQFNAPSGTTNNSYNVIFAKVDGEFKVVR</sequence>
<name>A0ABV9TCW2_9GAMM</name>
<evidence type="ECO:0000313" key="1">
    <source>
        <dbReference type="EMBL" id="MFC4892423.1"/>
    </source>
</evidence>
<comment type="caution">
    <text evidence="1">The sequence shown here is derived from an EMBL/GenBank/DDBJ whole genome shotgun (WGS) entry which is preliminary data.</text>
</comment>